<name>A0AA87XTE0_9BURK</name>
<dbReference type="RefSeq" id="WP_165497665.1">
    <property type="nucleotide sequence ID" value="NZ_BMWV01000004.1"/>
</dbReference>
<gene>
    <name evidence="2" type="ORF">GCM10007387_21750</name>
</gene>
<feature type="compositionally biased region" description="Gly residues" evidence="1">
    <location>
        <begin position="198"/>
        <end position="228"/>
    </location>
</feature>
<protein>
    <submittedName>
        <fullName evidence="2">Uncharacterized protein</fullName>
    </submittedName>
</protein>
<evidence type="ECO:0000313" key="3">
    <source>
        <dbReference type="Proteomes" id="UP000628442"/>
    </source>
</evidence>
<dbReference type="EMBL" id="BMWV01000004">
    <property type="protein sequence ID" value="GGY39384.1"/>
    <property type="molecule type" value="Genomic_DNA"/>
</dbReference>
<sequence length="245" mass="24816">MHDIDRTTLEYGQEFGGGSGYEMEQYEFGQGEWTGEGGGLLSEADEMELANELLSVTNEQELDQFLGSFLKKAASVAGNIIKSPVGQAVGGVLKGVAKKALPMAGGAIGGYFGGPLGAKIGSGLASAAGNALGLEAEGEMSGEDREFEGAKTFVKIAADTVNRAAQARGGDPRQIAQQAATAAAKQFAPGLLTQGQAQGQGQGQGRGGQGGQGMGSGQGRAGGSGGRANTGRWMRQGRKIVLYGA</sequence>
<reference evidence="2" key="2">
    <citation type="submission" date="2022-12" db="EMBL/GenBank/DDBJ databases">
        <authorList>
            <person name="Sun Q."/>
            <person name="Kim S."/>
        </authorList>
    </citation>
    <scope>NUCLEOTIDE SEQUENCE</scope>
    <source>
        <strain evidence="2">KCTC 12343</strain>
    </source>
</reference>
<organism evidence="2 3">
    <name type="scientific">Pseudoduganella albidiflava</name>
    <dbReference type="NCBI Taxonomy" id="321983"/>
    <lineage>
        <taxon>Bacteria</taxon>
        <taxon>Pseudomonadati</taxon>
        <taxon>Pseudomonadota</taxon>
        <taxon>Betaproteobacteria</taxon>
        <taxon>Burkholderiales</taxon>
        <taxon>Oxalobacteraceae</taxon>
        <taxon>Telluria group</taxon>
        <taxon>Pseudoduganella</taxon>
    </lineage>
</organism>
<evidence type="ECO:0000256" key="1">
    <source>
        <dbReference type="SAM" id="MobiDB-lite"/>
    </source>
</evidence>
<dbReference type="Proteomes" id="UP000628442">
    <property type="component" value="Unassembled WGS sequence"/>
</dbReference>
<dbReference type="AlphaFoldDB" id="A0AA87XTE0"/>
<feature type="region of interest" description="Disordered" evidence="1">
    <location>
        <begin position="195"/>
        <end position="233"/>
    </location>
</feature>
<evidence type="ECO:0000313" key="2">
    <source>
        <dbReference type="EMBL" id="GGY39384.1"/>
    </source>
</evidence>
<proteinExistence type="predicted"/>
<comment type="caution">
    <text evidence="2">The sequence shown here is derived from an EMBL/GenBank/DDBJ whole genome shotgun (WGS) entry which is preliminary data.</text>
</comment>
<accession>A0AA87XTE0</accession>
<reference evidence="2" key="1">
    <citation type="journal article" date="2014" name="Int. J. Syst. Evol. Microbiol.">
        <title>Complete genome sequence of Corynebacterium casei LMG S-19264T (=DSM 44701T), isolated from a smear-ripened cheese.</title>
        <authorList>
            <consortium name="US DOE Joint Genome Institute (JGI-PGF)"/>
            <person name="Walter F."/>
            <person name="Albersmeier A."/>
            <person name="Kalinowski J."/>
            <person name="Ruckert C."/>
        </authorList>
    </citation>
    <scope>NUCLEOTIDE SEQUENCE</scope>
    <source>
        <strain evidence="2">KCTC 12343</strain>
    </source>
</reference>